<proteinExistence type="predicted"/>
<evidence type="ECO:0000313" key="6">
    <source>
        <dbReference type="Proteomes" id="UP000052967"/>
    </source>
</evidence>
<dbReference type="InterPro" id="IPR013106">
    <property type="entry name" value="Ig_V-set"/>
</dbReference>
<dbReference type="GO" id="GO:0001817">
    <property type="term" value="P:regulation of cytokine production"/>
    <property type="evidence" value="ECO:0007669"/>
    <property type="project" value="TreeGrafter"/>
</dbReference>
<dbReference type="Gene3D" id="2.60.40.10">
    <property type="entry name" value="Immunoglobulins"/>
    <property type="match status" value="1"/>
</dbReference>
<evidence type="ECO:0000259" key="4">
    <source>
        <dbReference type="PROSITE" id="PS50835"/>
    </source>
</evidence>
<reference evidence="5 6" key="1">
    <citation type="submission" date="2014-04" db="EMBL/GenBank/DDBJ databases">
        <title>Genome evolution of avian class.</title>
        <authorList>
            <person name="Zhang G."/>
            <person name="Li C."/>
        </authorList>
    </citation>
    <scope>NUCLEOTIDE SEQUENCE [LARGE SCALE GENOMIC DNA]</scope>
    <source>
        <strain evidence="5">BGI_N331</strain>
    </source>
</reference>
<dbReference type="PANTHER" id="PTHR24100">
    <property type="entry name" value="BUTYROPHILIN"/>
    <property type="match status" value="1"/>
</dbReference>
<dbReference type="Pfam" id="PF07686">
    <property type="entry name" value="V-set"/>
    <property type="match status" value="1"/>
</dbReference>
<dbReference type="GO" id="GO:0050852">
    <property type="term" value="P:T cell receptor signaling pathway"/>
    <property type="evidence" value="ECO:0007669"/>
    <property type="project" value="TreeGrafter"/>
</dbReference>
<evidence type="ECO:0000256" key="2">
    <source>
        <dbReference type="ARBA" id="ARBA00023136"/>
    </source>
</evidence>
<dbReference type="EMBL" id="KK704714">
    <property type="protein sequence ID" value="KFQ29535.1"/>
    <property type="molecule type" value="Genomic_DNA"/>
</dbReference>
<protein>
    <submittedName>
        <fullName evidence="5">Butyrophilin subfamily 2 member A1</fullName>
    </submittedName>
</protein>
<keyword evidence="2" id="KW-0472">Membrane</keyword>
<accession>A0A091QPP1</accession>
<comment type="subcellular location">
    <subcellularLocation>
        <location evidence="1">Membrane</location>
    </subcellularLocation>
</comment>
<keyword evidence="3" id="KW-0393">Immunoglobulin domain</keyword>
<dbReference type="InterPro" id="IPR013783">
    <property type="entry name" value="Ig-like_fold"/>
</dbReference>
<feature type="non-terminal residue" evidence="5">
    <location>
        <position position="1"/>
    </location>
</feature>
<evidence type="ECO:0000256" key="3">
    <source>
        <dbReference type="ARBA" id="ARBA00023319"/>
    </source>
</evidence>
<dbReference type="InterPro" id="IPR036179">
    <property type="entry name" value="Ig-like_dom_sf"/>
</dbReference>
<dbReference type="Proteomes" id="UP000052967">
    <property type="component" value="Unassembled WGS sequence"/>
</dbReference>
<dbReference type="InterPro" id="IPR050504">
    <property type="entry name" value="IgSF_BTN/MOG"/>
</dbReference>
<dbReference type="SUPFAM" id="SSF48726">
    <property type="entry name" value="Immunoglobulin"/>
    <property type="match status" value="1"/>
</dbReference>
<dbReference type="GO" id="GO:0009897">
    <property type="term" value="C:external side of plasma membrane"/>
    <property type="evidence" value="ECO:0007669"/>
    <property type="project" value="TreeGrafter"/>
</dbReference>
<dbReference type="PROSITE" id="PS50835">
    <property type="entry name" value="IG_LIKE"/>
    <property type="match status" value="1"/>
</dbReference>
<feature type="domain" description="Ig-like" evidence="4">
    <location>
        <begin position="1"/>
        <end position="41"/>
    </location>
</feature>
<dbReference type="GO" id="GO:0005102">
    <property type="term" value="F:signaling receptor binding"/>
    <property type="evidence" value="ECO:0007669"/>
    <property type="project" value="TreeGrafter"/>
</dbReference>
<name>A0A091QPP1_MERNU</name>
<dbReference type="InterPro" id="IPR007110">
    <property type="entry name" value="Ig-like_dom"/>
</dbReference>
<evidence type="ECO:0000313" key="5">
    <source>
        <dbReference type="EMBL" id="KFQ29535.1"/>
    </source>
</evidence>
<organism evidence="5 6">
    <name type="scientific">Merops nubicus</name>
    <name type="common">Northern carmine bee-eater</name>
    <dbReference type="NCBI Taxonomy" id="57421"/>
    <lineage>
        <taxon>Eukaryota</taxon>
        <taxon>Metazoa</taxon>
        <taxon>Chordata</taxon>
        <taxon>Craniata</taxon>
        <taxon>Vertebrata</taxon>
        <taxon>Euteleostomi</taxon>
        <taxon>Archelosauria</taxon>
        <taxon>Archosauria</taxon>
        <taxon>Dinosauria</taxon>
        <taxon>Saurischia</taxon>
        <taxon>Theropoda</taxon>
        <taxon>Coelurosauria</taxon>
        <taxon>Aves</taxon>
        <taxon>Neognathae</taxon>
        <taxon>Neoaves</taxon>
        <taxon>Telluraves</taxon>
        <taxon>Coraciimorphae</taxon>
        <taxon>Coraciiformes</taxon>
        <taxon>Meropidae</taxon>
        <taxon>Merops</taxon>
    </lineage>
</organism>
<keyword evidence="6" id="KW-1185">Reference proteome</keyword>
<sequence>QLQVAGPSGPVSVALGEDVVLPCHVSPAQSPGDTEVTWFREHFSPFVHRHRGGQDLYGEQMLHYQGRTKL</sequence>
<dbReference type="PANTHER" id="PTHR24100:SF149">
    <property type="entry name" value="BG-LIKE ANTIGEN 1-RELATED"/>
    <property type="match status" value="1"/>
</dbReference>
<evidence type="ECO:0000256" key="1">
    <source>
        <dbReference type="ARBA" id="ARBA00004370"/>
    </source>
</evidence>
<feature type="non-terminal residue" evidence="5">
    <location>
        <position position="70"/>
    </location>
</feature>
<dbReference type="AlphaFoldDB" id="A0A091QPP1"/>
<gene>
    <name evidence="5" type="ORF">N331_05560</name>
</gene>